<sequence>THLLCIIILSYKSVHYDVILLSRGIFTFPKLPTLYKYLLLVSEIGGASMLQLRVGMRMTTHPWVTVNNC</sequence>
<feature type="non-terminal residue" evidence="1">
    <location>
        <position position="1"/>
    </location>
</feature>
<reference evidence="1" key="1">
    <citation type="journal article" date="2023" name="IScience">
        <title>Live-bearing cockroach genome reveals convergent evolutionary mechanisms linked to viviparity in insects and beyond.</title>
        <authorList>
            <person name="Fouks B."/>
            <person name="Harrison M.C."/>
            <person name="Mikhailova A.A."/>
            <person name="Marchal E."/>
            <person name="English S."/>
            <person name="Carruthers M."/>
            <person name="Jennings E.C."/>
            <person name="Chiamaka E.L."/>
            <person name="Frigard R.A."/>
            <person name="Pippel M."/>
            <person name="Attardo G.M."/>
            <person name="Benoit J.B."/>
            <person name="Bornberg-Bauer E."/>
            <person name="Tobe S.S."/>
        </authorList>
    </citation>
    <scope>NUCLEOTIDE SEQUENCE</scope>
    <source>
        <strain evidence="1">Stay&amp;Tobe</strain>
    </source>
</reference>
<accession>A0AAD8AIS3</accession>
<comment type="caution">
    <text evidence="1">The sequence shown here is derived from an EMBL/GenBank/DDBJ whole genome shotgun (WGS) entry which is preliminary data.</text>
</comment>
<dbReference type="EMBL" id="JASPKZ010000512">
    <property type="protein sequence ID" value="KAJ9599781.1"/>
    <property type="molecule type" value="Genomic_DNA"/>
</dbReference>
<evidence type="ECO:0000313" key="1">
    <source>
        <dbReference type="EMBL" id="KAJ9599781.1"/>
    </source>
</evidence>
<dbReference type="Proteomes" id="UP001233999">
    <property type="component" value="Unassembled WGS sequence"/>
</dbReference>
<dbReference type="AlphaFoldDB" id="A0AAD8AIS3"/>
<proteinExistence type="predicted"/>
<name>A0AAD8AIS3_DIPPU</name>
<gene>
    <name evidence="1" type="ORF">L9F63_026368</name>
</gene>
<organism evidence="1 2">
    <name type="scientific">Diploptera punctata</name>
    <name type="common">Pacific beetle cockroach</name>
    <dbReference type="NCBI Taxonomy" id="6984"/>
    <lineage>
        <taxon>Eukaryota</taxon>
        <taxon>Metazoa</taxon>
        <taxon>Ecdysozoa</taxon>
        <taxon>Arthropoda</taxon>
        <taxon>Hexapoda</taxon>
        <taxon>Insecta</taxon>
        <taxon>Pterygota</taxon>
        <taxon>Neoptera</taxon>
        <taxon>Polyneoptera</taxon>
        <taxon>Dictyoptera</taxon>
        <taxon>Blattodea</taxon>
        <taxon>Blaberoidea</taxon>
        <taxon>Blaberidae</taxon>
        <taxon>Diplopterinae</taxon>
        <taxon>Diploptera</taxon>
    </lineage>
</organism>
<feature type="non-terminal residue" evidence="1">
    <location>
        <position position="69"/>
    </location>
</feature>
<evidence type="ECO:0000313" key="2">
    <source>
        <dbReference type="Proteomes" id="UP001233999"/>
    </source>
</evidence>
<keyword evidence="2" id="KW-1185">Reference proteome</keyword>
<protein>
    <submittedName>
        <fullName evidence="1">Uncharacterized protein</fullName>
    </submittedName>
</protein>
<reference evidence="1" key="2">
    <citation type="submission" date="2023-05" db="EMBL/GenBank/DDBJ databases">
        <authorList>
            <person name="Fouks B."/>
        </authorList>
    </citation>
    <scope>NUCLEOTIDE SEQUENCE</scope>
    <source>
        <strain evidence="1">Stay&amp;Tobe</strain>
        <tissue evidence="1">Testes</tissue>
    </source>
</reference>